<feature type="non-terminal residue" evidence="1">
    <location>
        <position position="72"/>
    </location>
</feature>
<sequence length="72" mass="7923">GFSAKCFVEVNFPALMVSGLEVKSNTTKFRFEMSSDLAPVISFTLKAAPWAHSPQISISPNLCPPPWERPLT</sequence>
<gene>
    <name evidence="1" type="ORF">ALEPTO_LOCUS14457</name>
</gene>
<evidence type="ECO:0000313" key="2">
    <source>
        <dbReference type="Proteomes" id="UP000789508"/>
    </source>
</evidence>
<comment type="caution">
    <text evidence="1">The sequence shown here is derived from an EMBL/GenBank/DDBJ whole genome shotgun (WGS) entry which is preliminary data.</text>
</comment>
<protein>
    <submittedName>
        <fullName evidence="1">5486_t:CDS:1</fullName>
    </submittedName>
</protein>
<feature type="non-terminal residue" evidence="1">
    <location>
        <position position="1"/>
    </location>
</feature>
<accession>A0A9N9P0J3</accession>
<organism evidence="1 2">
    <name type="scientific">Ambispora leptoticha</name>
    <dbReference type="NCBI Taxonomy" id="144679"/>
    <lineage>
        <taxon>Eukaryota</taxon>
        <taxon>Fungi</taxon>
        <taxon>Fungi incertae sedis</taxon>
        <taxon>Mucoromycota</taxon>
        <taxon>Glomeromycotina</taxon>
        <taxon>Glomeromycetes</taxon>
        <taxon>Archaeosporales</taxon>
        <taxon>Ambisporaceae</taxon>
        <taxon>Ambispora</taxon>
    </lineage>
</organism>
<proteinExistence type="predicted"/>
<reference evidence="1" key="1">
    <citation type="submission" date="2021-06" db="EMBL/GenBank/DDBJ databases">
        <authorList>
            <person name="Kallberg Y."/>
            <person name="Tangrot J."/>
            <person name="Rosling A."/>
        </authorList>
    </citation>
    <scope>NUCLEOTIDE SEQUENCE</scope>
    <source>
        <strain evidence="1">FL130A</strain>
    </source>
</reference>
<dbReference type="AlphaFoldDB" id="A0A9N9P0J3"/>
<keyword evidence="2" id="KW-1185">Reference proteome</keyword>
<evidence type="ECO:0000313" key="1">
    <source>
        <dbReference type="EMBL" id="CAG8777001.1"/>
    </source>
</evidence>
<dbReference type="Proteomes" id="UP000789508">
    <property type="component" value="Unassembled WGS sequence"/>
</dbReference>
<name>A0A9N9P0J3_9GLOM</name>
<dbReference type="EMBL" id="CAJVPS010056336">
    <property type="protein sequence ID" value="CAG8777001.1"/>
    <property type="molecule type" value="Genomic_DNA"/>
</dbReference>